<keyword evidence="4" id="KW-1185">Reference proteome</keyword>
<dbReference type="AlphaFoldDB" id="A0A2S9XXG4"/>
<dbReference type="OrthoDB" id="5517141at2"/>
<gene>
    <name evidence="3" type="ORF">ENSA5_33390</name>
</gene>
<evidence type="ECO:0000256" key="2">
    <source>
        <dbReference type="SAM" id="SignalP"/>
    </source>
</evidence>
<keyword evidence="2" id="KW-0732">Signal</keyword>
<evidence type="ECO:0000313" key="4">
    <source>
        <dbReference type="Proteomes" id="UP000237968"/>
    </source>
</evidence>
<comment type="caution">
    <text evidence="3">The sequence shown here is derived from an EMBL/GenBank/DDBJ whole genome shotgun (WGS) entry which is preliminary data.</text>
</comment>
<name>A0A2S9XXG4_9BACT</name>
<dbReference type="RefSeq" id="WP_106392694.1">
    <property type="nucleotide sequence ID" value="NZ_PVNK01000153.1"/>
</dbReference>
<evidence type="ECO:0000256" key="1">
    <source>
        <dbReference type="SAM" id="MobiDB-lite"/>
    </source>
</evidence>
<dbReference type="Proteomes" id="UP000237968">
    <property type="component" value="Unassembled WGS sequence"/>
</dbReference>
<proteinExistence type="predicted"/>
<sequence>MQRALVLLCLALTVSACPNTASTPQPPDDGHEASPAGEAGDAEDGASDGGGEDGDGDGDGAQPTGPVLPNGALCDTDSDCAEGQLCEGAGCEPGQGRCVDSERMCTRDLAEYCGCDGQVFRGSGSCPGARYAYRGPCDPALEDGEPCTDGRQCRSGQCLGDGLEGCTNGAQGVCGVSECTADLATYCGCNNTEFQASGSCPDRQFGYRGPCEVAASTSEAEREEKAE</sequence>
<feature type="compositionally biased region" description="Acidic residues" evidence="1">
    <location>
        <begin position="40"/>
        <end position="58"/>
    </location>
</feature>
<feature type="region of interest" description="Disordered" evidence="1">
    <location>
        <begin position="20"/>
        <end position="68"/>
    </location>
</feature>
<feature type="chain" id="PRO_5015637141" evidence="2">
    <location>
        <begin position="22"/>
        <end position="227"/>
    </location>
</feature>
<reference evidence="3 4" key="1">
    <citation type="submission" date="2018-03" db="EMBL/GenBank/DDBJ databases">
        <title>Draft Genome Sequences of the Obligatory Marine Myxobacteria Enhygromyxa salina SWB005.</title>
        <authorList>
            <person name="Poehlein A."/>
            <person name="Moghaddam J.A."/>
            <person name="Harms H."/>
            <person name="Alanjari M."/>
            <person name="Koenig G.M."/>
            <person name="Daniel R."/>
            <person name="Schaeberle T.F."/>
        </authorList>
    </citation>
    <scope>NUCLEOTIDE SEQUENCE [LARGE SCALE GENOMIC DNA]</scope>
    <source>
        <strain evidence="3 4">SWB005</strain>
    </source>
</reference>
<evidence type="ECO:0000313" key="3">
    <source>
        <dbReference type="EMBL" id="PRP97542.1"/>
    </source>
</evidence>
<dbReference type="EMBL" id="PVNK01000153">
    <property type="protein sequence ID" value="PRP97542.1"/>
    <property type="molecule type" value="Genomic_DNA"/>
</dbReference>
<feature type="signal peptide" evidence="2">
    <location>
        <begin position="1"/>
        <end position="21"/>
    </location>
</feature>
<organism evidence="3 4">
    <name type="scientific">Enhygromyxa salina</name>
    <dbReference type="NCBI Taxonomy" id="215803"/>
    <lineage>
        <taxon>Bacteria</taxon>
        <taxon>Pseudomonadati</taxon>
        <taxon>Myxococcota</taxon>
        <taxon>Polyangia</taxon>
        <taxon>Nannocystales</taxon>
        <taxon>Nannocystaceae</taxon>
        <taxon>Enhygromyxa</taxon>
    </lineage>
</organism>
<accession>A0A2S9XXG4</accession>
<protein>
    <submittedName>
        <fullName evidence="3">Uncharacterized protein</fullName>
    </submittedName>
</protein>
<dbReference type="PROSITE" id="PS51257">
    <property type="entry name" value="PROKAR_LIPOPROTEIN"/>
    <property type="match status" value="1"/>
</dbReference>